<dbReference type="Pfam" id="PF20236">
    <property type="entry name" value="DUF6593"/>
    <property type="match status" value="1"/>
</dbReference>
<organism evidence="2 3">
    <name type="scientific">Sanghuangporus baumii</name>
    <name type="common">Phellinus baumii</name>
    <dbReference type="NCBI Taxonomy" id="108892"/>
    <lineage>
        <taxon>Eukaryota</taxon>
        <taxon>Fungi</taxon>
        <taxon>Dikarya</taxon>
        <taxon>Basidiomycota</taxon>
        <taxon>Agaricomycotina</taxon>
        <taxon>Agaricomycetes</taxon>
        <taxon>Hymenochaetales</taxon>
        <taxon>Hymenochaetaceae</taxon>
        <taxon>Sanghuangporus</taxon>
    </lineage>
</organism>
<dbReference type="AlphaFoldDB" id="A0A9Q5HUY9"/>
<dbReference type="Proteomes" id="UP000757232">
    <property type="component" value="Unassembled WGS sequence"/>
</dbReference>
<feature type="domain" description="DUF6593" evidence="1">
    <location>
        <begin position="41"/>
        <end position="206"/>
    </location>
</feature>
<dbReference type="EMBL" id="LNZH02000201">
    <property type="protein sequence ID" value="OCB86487.1"/>
    <property type="molecule type" value="Genomic_DNA"/>
</dbReference>
<dbReference type="InterPro" id="IPR046528">
    <property type="entry name" value="DUF6593"/>
</dbReference>
<protein>
    <recommendedName>
        <fullName evidence="1">DUF6593 domain-containing protein</fullName>
    </recommendedName>
</protein>
<evidence type="ECO:0000259" key="1">
    <source>
        <dbReference type="Pfam" id="PF20236"/>
    </source>
</evidence>
<reference evidence="2" key="1">
    <citation type="submission" date="2016-06" db="EMBL/GenBank/DDBJ databases">
        <title>Draft Genome sequence of the fungus Inonotus baumii.</title>
        <authorList>
            <person name="Zhu H."/>
            <person name="Lin W."/>
        </authorList>
    </citation>
    <scope>NUCLEOTIDE SEQUENCE</scope>
    <source>
        <strain evidence="2">821</strain>
    </source>
</reference>
<dbReference type="OrthoDB" id="3021178at2759"/>
<name>A0A9Q5HUY9_SANBA</name>
<evidence type="ECO:0000313" key="2">
    <source>
        <dbReference type="EMBL" id="OCB86487.1"/>
    </source>
</evidence>
<keyword evidence="3" id="KW-1185">Reference proteome</keyword>
<sequence>MTRLSKRNYLNAAPPQAFPLYASRINPTSARPILKFSSRGLKNSTITCPNLSIEYKISTSRKWFRYERTTFTCRDKRSQRRVTVASWERRTYGRTYLQINPAGLGNVNVIKRITPKEEDVFPQVSGRRSGFKFERTFVANNGKRYTWKSRMRKSLQLFREDNPNAPIATFKRRHFFRCQWHNRIQLGPAGGWEDILDYIVVTGIIAHLQVVENTVQAIDIFNSLLGAAAGC</sequence>
<comment type="caution">
    <text evidence="2">The sequence shown here is derived from an EMBL/GenBank/DDBJ whole genome shotgun (WGS) entry which is preliminary data.</text>
</comment>
<gene>
    <name evidence="2" type="ORF">A7U60_g6381</name>
</gene>
<proteinExistence type="predicted"/>
<evidence type="ECO:0000313" key="3">
    <source>
        <dbReference type="Proteomes" id="UP000757232"/>
    </source>
</evidence>
<accession>A0A9Q5HUY9</accession>